<evidence type="ECO:0000313" key="1">
    <source>
        <dbReference type="EMBL" id="MDU0200172.1"/>
    </source>
</evidence>
<sequence>MYKDQIVKQLNAIMRNDPFILDLAAAEGAVLDSAGDLIDEFMLQLDVDTATWALAIYEKDLGLPTDLGLSLELRRAKIKFKQWASGVINSKTIELAAMGYKNGNVEVSFLAGYVTLKFSSTNGKPDFAYELKADLRNIIPAHLGINFSYKYLSYLELSEMTYEELEETLYKTLAGNGD</sequence>
<protein>
    <submittedName>
        <fullName evidence="1">Phage tail protein</fullName>
    </submittedName>
</protein>
<accession>A0ABU3R8H8</accession>
<name>A0ABU3R8H8_9BACL</name>
<reference evidence="1 2" key="1">
    <citation type="submission" date="2023-10" db="EMBL/GenBank/DDBJ databases">
        <title>Paenibacillus strain PFR10 Genome sequencing and assembly.</title>
        <authorList>
            <person name="Kim I."/>
        </authorList>
    </citation>
    <scope>NUCLEOTIDE SEQUENCE [LARGE SCALE GENOMIC DNA]</scope>
    <source>
        <strain evidence="1 2">PFR10</strain>
    </source>
</reference>
<proteinExistence type="predicted"/>
<comment type="caution">
    <text evidence="1">The sequence shown here is derived from an EMBL/GenBank/DDBJ whole genome shotgun (WGS) entry which is preliminary data.</text>
</comment>
<dbReference type="RefSeq" id="WP_315949545.1">
    <property type="nucleotide sequence ID" value="NZ_JAWCUD010000001.1"/>
</dbReference>
<dbReference type="InterPro" id="IPR018755">
    <property type="entry name" value="Phage_Mu_Gp48"/>
</dbReference>
<dbReference type="EMBL" id="JAWCUD010000001">
    <property type="protein sequence ID" value="MDU0200172.1"/>
    <property type="molecule type" value="Genomic_DNA"/>
</dbReference>
<gene>
    <name evidence="1" type="ORF">RQP52_03670</name>
</gene>
<dbReference type="Proteomes" id="UP001260980">
    <property type="component" value="Unassembled WGS sequence"/>
</dbReference>
<keyword evidence="2" id="KW-1185">Reference proteome</keyword>
<organism evidence="1 2">
    <name type="scientific">Paenibacillus violae</name>
    <dbReference type="NCBI Taxonomy" id="3077234"/>
    <lineage>
        <taxon>Bacteria</taxon>
        <taxon>Bacillati</taxon>
        <taxon>Bacillota</taxon>
        <taxon>Bacilli</taxon>
        <taxon>Bacillales</taxon>
        <taxon>Paenibacillaceae</taxon>
        <taxon>Paenibacillus</taxon>
    </lineage>
</organism>
<evidence type="ECO:0000313" key="2">
    <source>
        <dbReference type="Proteomes" id="UP001260980"/>
    </source>
</evidence>
<dbReference type="Pfam" id="PF10076">
    <property type="entry name" value="Phage_Mu_Gp48"/>
    <property type="match status" value="1"/>
</dbReference>